<feature type="region of interest" description="Disordered" evidence="1">
    <location>
        <begin position="303"/>
        <end position="332"/>
    </location>
</feature>
<accession>A0A8H5MGE1</accession>
<protein>
    <submittedName>
        <fullName evidence="2">Uncharacterized protein</fullName>
    </submittedName>
</protein>
<keyword evidence="3" id="KW-1185">Reference proteome</keyword>
<evidence type="ECO:0000256" key="1">
    <source>
        <dbReference type="SAM" id="MobiDB-lite"/>
    </source>
</evidence>
<sequence>MRDVVQMYVSYLTSIRLDVRGVTRIFLFTRRNTACAPSTPKFLDPGLKPKIPLPRRRTISLSHGQFFAPWQNELASTSSQTSFTPSFYNGTFHGTMLPHFLFTTKDRIVWEILRKLSTILCVLNPVAGNPGAGTAVPDYLLRMFPWLKLTLFVYPSLNFRMFNLDLDGHPSGQMVDSLGTSLAGSALTVKLNGTSIGLEAVNNESAGTGHYSMDGGATHVDGDGAAFVVNSPFSHLGSKAQTSSNSTNTQFPSATDTYGQGNPKHPPPSNNWEPYPDAYLRTEESMAPPTEGRLIYTDSKHVPLIDSSSSSSSSVGPIEGSHGHPAQVPPRRLSTLKLEQRLEVM</sequence>
<name>A0A8H5MGE1_9AGAR</name>
<reference evidence="2 3" key="1">
    <citation type="journal article" date="2020" name="ISME J.">
        <title>Uncovering the hidden diversity of litter-decomposition mechanisms in mushroom-forming fungi.</title>
        <authorList>
            <person name="Floudas D."/>
            <person name="Bentzer J."/>
            <person name="Ahren D."/>
            <person name="Johansson T."/>
            <person name="Persson P."/>
            <person name="Tunlid A."/>
        </authorList>
    </citation>
    <scope>NUCLEOTIDE SEQUENCE [LARGE SCALE GENOMIC DNA]</scope>
    <source>
        <strain evidence="2 3">CBS 406.79</strain>
    </source>
</reference>
<dbReference type="EMBL" id="JAACJN010000004">
    <property type="protein sequence ID" value="KAF5392766.1"/>
    <property type="molecule type" value="Genomic_DNA"/>
</dbReference>
<evidence type="ECO:0000313" key="2">
    <source>
        <dbReference type="EMBL" id="KAF5392766.1"/>
    </source>
</evidence>
<feature type="region of interest" description="Disordered" evidence="1">
    <location>
        <begin position="237"/>
        <end position="275"/>
    </location>
</feature>
<comment type="caution">
    <text evidence="2">The sequence shown here is derived from an EMBL/GenBank/DDBJ whole genome shotgun (WGS) entry which is preliminary data.</text>
</comment>
<evidence type="ECO:0000313" key="3">
    <source>
        <dbReference type="Proteomes" id="UP000518752"/>
    </source>
</evidence>
<feature type="compositionally biased region" description="Polar residues" evidence="1">
    <location>
        <begin position="239"/>
        <end position="260"/>
    </location>
</feature>
<dbReference type="Proteomes" id="UP000518752">
    <property type="component" value="Unassembled WGS sequence"/>
</dbReference>
<gene>
    <name evidence="2" type="ORF">D9757_001058</name>
</gene>
<dbReference type="AlphaFoldDB" id="A0A8H5MGE1"/>
<dbReference type="OrthoDB" id="10656780at2759"/>
<proteinExistence type="predicted"/>
<organism evidence="2 3">
    <name type="scientific">Collybiopsis confluens</name>
    <dbReference type="NCBI Taxonomy" id="2823264"/>
    <lineage>
        <taxon>Eukaryota</taxon>
        <taxon>Fungi</taxon>
        <taxon>Dikarya</taxon>
        <taxon>Basidiomycota</taxon>
        <taxon>Agaricomycotina</taxon>
        <taxon>Agaricomycetes</taxon>
        <taxon>Agaricomycetidae</taxon>
        <taxon>Agaricales</taxon>
        <taxon>Marasmiineae</taxon>
        <taxon>Omphalotaceae</taxon>
        <taxon>Collybiopsis</taxon>
    </lineage>
</organism>